<dbReference type="Gene3D" id="3.10.310.10">
    <property type="entry name" value="Diaminopimelate Epimerase, Chain A, domain 1"/>
    <property type="match status" value="2"/>
</dbReference>
<keyword evidence="6 8" id="KW-0413">Isomerase</keyword>
<sequence>MVYNPKMLKFHKYHGAGNDFILIDNRDKKFKIKDVKNINLLCHRRFGVGADGIILLEKPTLWRGKQKGYDFKMVFINNDGSMGSMCGNGGRCIVHFANNVLKIVKNSKKIKFIAVDGEHEAEVLKNGLIKLKMQNVNSVETRNKMPFVCQGTTPHNILFVKDLVNFPVVEMGRKIRYSDPNGVNTNFVEIKNGIFNVRTYERGVEDETLACGTGAVSVAIASHSLGLLERNICHIKMPGGDLTVKFEKSKNGTYKNIYLTGPAVCVFEGKI</sequence>
<comment type="subunit">
    <text evidence="8">Homodimer.</text>
</comment>
<feature type="binding site" evidence="8">
    <location>
        <position position="77"/>
    </location>
    <ligand>
        <name>substrate</name>
    </ligand>
</feature>
<evidence type="ECO:0000256" key="2">
    <source>
        <dbReference type="ARBA" id="ARBA00010219"/>
    </source>
</evidence>
<feature type="active site" description="Proton acceptor" evidence="8">
    <location>
        <position position="211"/>
    </location>
</feature>
<keyword evidence="5 8" id="KW-0457">Lysine biosynthesis</keyword>
<dbReference type="PROSITE" id="PS01326">
    <property type="entry name" value="DAP_EPIMERASE"/>
    <property type="match status" value="1"/>
</dbReference>
<feature type="binding site" evidence="8">
    <location>
        <position position="18"/>
    </location>
    <ligand>
        <name>substrate</name>
    </ligand>
</feature>
<accession>A0A0G0T518</accession>
<evidence type="ECO:0000256" key="5">
    <source>
        <dbReference type="ARBA" id="ARBA00023154"/>
    </source>
</evidence>
<evidence type="ECO:0000256" key="6">
    <source>
        <dbReference type="ARBA" id="ARBA00023235"/>
    </source>
</evidence>
<evidence type="ECO:0000256" key="3">
    <source>
        <dbReference type="ARBA" id="ARBA00013080"/>
    </source>
</evidence>
<comment type="caution">
    <text evidence="8">Lacks conserved residue(s) required for the propagation of feature annotation.</text>
</comment>
<dbReference type="PANTHER" id="PTHR31689:SF0">
    <property type="entry name" value="DIAMINOPIMELATE EPIMERASE"/>
    <property type="match status" value="1"/>
</dbReference>
<feature type="site" description="Could be important to modulate the pK values of the two catalytic cysteine residues" evidence="8">
    <location>
        <position position="155"/>
    </location>
</feature>
<protein>
    <recommendedName>
        <fullName evidence="3 8">Diaminopimelate epimerase</fullName>
        <shortName evidence="8">DAP epimerase</shortName>
        <ecNumber evidence="3 8">5.1.1.7</ecNumber>
    </recommendedName>
    <alternativeName>
        <fullName evidence="8">PLP-independent amino acid racemase</fullName>
    </alternativeName>
</protein>
<feature type="binding site" evidence="8">
    <location>
        <begin position="87"/>
        <end position="88"/>
    </location>
    <ligand>
        <name>substrate</name>
    </ligand>
</feature>
<dbReference type="HAMAP" id="MF_00197">
    <property type="entry name" value="DAP_epimerase"/>
    <property type="match status" value="1"/>
</dbReference>
<dbReference type="Pfam" id="PF01678">
    <property type="entry name" value="DAP_epimerase"/>
    <property type="match status" value="2"/>
</dbReference>
<evidence type="ECO:0000313" key="11">
    <source>
        <dbReference type="Proteomes" id="UP000034452"/>
    </source>
</evidence>
<dbReference type="SUPFAM" id="SSF54506">
    <property type="entry name" value="Diaminopimelate epimerase-like"/>
    <property type="match status" value="2"/>
</dbReference>
<dbReference type="PATRIC" id="fig|1618744.3.peg.570"/>
<dbReference type="PANTHER" id="PTHR31689">
    <property type="entry name" value="DIAMINOPIMELATE EPIMERASE, CHLOROPLASTIC"/>
    <property type="match status" value="1"/>
</dbReference>
<gene>
    <name evidence="8" type="primary">dapF</name>
    <name evidence="10" type="ORF">UU13_C0021G0006</name>
</gene>
<dbReference type="EMBL" id="LBZL01000021">
    <property type="protein sequence ID" value="KKR69806.1"/>
    <property type="molecule type" value="Genomic_DNA"/>
</dbReference>
<comment type="similarity">
    <text evidence="2 8">Belongs to the diaminopimelate epimerase family.</text>
</comment>
<dbReference type="GO" id="GO:0008837">
    <property type="term" value="F:diaminopimelate epimerase activity"/>
    <property type="evidence" value="ECO:0007669"/>
    <property type="project" value="UniProtKB-UniRule"/>
</dbReference>
<comment type="subcellular location">
    <subcellularLocation>
        <location evidence="8">Cytoplasm</location>
    </subcellularLocation>
</comment>
<name>A0A0G0T518_9BACT</name>
<evidence type="ECO:0000256" key="9">
    <source>
        <dbReference type="PROSITE-ProRule" id="PRU10125"/>
    </source>
</evidence>
<evidence type="ECO:0000313" key="10">
    <source>
        <dbReference type="EMBL" id="KKR69806.1"/>
    </source>
</evidence>
<comment type="pathway">
    <text evidence="1 8">Amino-acid biosynthesis; L-lysine biosynthesis via DAP pathway; DL-2,6-diaminopimelate from LL-2,6-diaminopimelate: step 1/1.</text>
</comment>
<evidence type="ECO:0000256" key="4">
    <source>
        <dbReference type="ARBA" id="ARBA00022605"/>
    </source>
</evidence>
<feature type="binding site" evidence="8">
    <location>
        <position position="184"/>
    </location>
    <ligand>
        <name>substrate</name>
    </ligand>
</feature>
<dbReference type="GO" id="GO:0009089">
    <property type="term" value="P:lysine biosynthetic process via diaminopimelate"/>
    <property type="evidence" value="ECO:0007669"/>
    <property type="project" value="UniProtKB-UniRule"/>
</dbReference>
<comment type="function">
    <text evidence="8">Catalyzes the stereoinversion of LL-2,6-diaminopimelate (L,L-DAP) to meso-diaminopimelate (meso-DAP), a precursor of L-lysine and an essential component of the bacterial peptidoglycan.</text>
</comment>
<dbReference type="GO" id="GO:0005829">
    <property type="term" value="C:cytosol"/>
    <property type="evidence" value="ECO:0007669"/>
    <property type="project" value="TreeGrafter"/>
</dbReference>
<dbReference type="InterPro" id="IPR018510">
    <property type="entry name" value="DAP_epimerase_AS"/>
</dbReference>
<dbReference type="NCBIfam" id="TIGR00652">
    <property type="entry name" value="DapF"/>
    <property type="match status" value="1"/>
</dbReference>
<feature type="active site" description="Proton donor" evidence="8">
    <location>
        <position position="86"/>
    </location>
</feature>
<feature type="binding site" evidence="8">
    <location>
        <begin position="212"/>
        <end position="213"/>
    </location>
    <ligand>
        <name>substrate</name>
    </ligand>
</feature>
<dbReference type="InterPro" id="IPR001653">
    <property type="entry name" value="DAP_epimerase_DapF"/>
</dbReference>
<dbReference type="EC" id="5.1.1.7" evidence="3 8"/>
<dbReference type="UniPathway" id="UPA00034">
    <property type="reaction ID" value="UER00025"/>
</dbReference>
<comment type="caution">
    <text evidence="10">The sequence shown here is derived from an EMBL/GenBank/DDBJ whole genome shotgun (WGS) entry which is preliminary data.</text>
</comment>
<feature type="binding site" evidence="8">
    <location>
        <begin position="201"/>
        <end position="202"/>
    </location>
    <ligand>
        <name>substrate</name>
    </ligand>
</feature>
<keyword evidence="8" id="KW-0963">Cytoplasm</keyword>
<keyword evidence="4 8" id="KW-0028">Amino-acid biosynthesis</keyword>
<feature type="active site" evidence="9">
    <location>
        <position position="86"/>
    </location>
</feature>
<evidence type="ECO:0000256" key="1">
    <source>
        <dbReference type="ARBA" id="ARBA00005196"/>
    </source>
</evidence>
<comment type="catalytic activity">
    <reaction evidence="7 8">
        <text>(2S,6S)-2,6-diaminopimelate = meso-2,6-diaminopimelate</text>
        <dbReference type="Rhea" id="RHEA:15393"/>
        <dbReference type="ChEBI" id="CHEBI:57609"/>
        <dbReference type="ChEBI" id="CHEBI:57791"/>
        <dbReference type="EC" id="5.1.1.7"/>
    </reaction>
</comment>
<evidence type="ECO:0000256" key="8">
    <source>
        <dbReference type="HAMAP-Rule" id="MF_00197"/>
    </source>
</evidence>
<organism evidence="10 11">
    <name type="scientific">Candidatus Nomurabacteria bacterium GW2011_GWB1_40_7</name>
    <dbReference type="NCBI Taxonomy" id="1618744"/>
    <lineage>
        <taxon>Bacteria</taxon>
        <taxon>Candidatus Nomuraibacteriota</taxon>
    </lineage>
</organism>
<reference evidence="10 11" key="1">
    <citation type="journal article" date="2015" name="Nature">
        <title>rRNA introns, odd ribosomes, and small enigmatic genomes across a large radiation of phyla.</title>
        <authorList>
            <person name="Brown C.T."/>
            <person name="Hug L.A."/>
            <person name="Thomas B.C."/>
            <person name="Sharon I."/>
            <person name="Castelle C.J."/>
            <person name="Singh A."/>
            <person name="Wilkins M.J."/>
            <person name="Williams K.H."/>
            <person name="Banfield J.F."/>
        </authorList>
    </citation>
    <scope>NUCLEOTIDE SEQUENCE [LARGE SCALE GENOMIC DNA]</scope>
</reference>
<dbReference type="Proteomes" id="UP000034452">
    <property type="component" value="Unassembled WGS sequence"/>
</dbReference>
<dbReference type="AlphaFoldDB" id="A0A0G0T518"/>
<proteinExistence type="inferred from homology"/>
<evidence type="ECO:0000256" key="7">
    <source>
        <dbReference type="ARBA" id="ARBA00051712"/>
    </source>
</evidence>
<feature type="site" description="Could be important to modulate the pK values of the two catalytic cysteine residues" evidence="8">
    <location>
        <position position="201"/>
    </location>
</feature>